<feature type="domain" description="Ppx/GppA phosphatase N-terminal" evidence="11">
    <location>
        <begin position="27"/>
        <end position="309"/>
    </location>
</feature>
<comment type="subcellular location">
    <subcellularLocation>
        <location evidence="2">Cell membrane</location>
        <topology evidence="2">Peripheral membrane protein</topology>
    </subcellularLocation>
</comment>
<evidence type="ECO:0000313" key="13">
    <source>
        <dbReference type="EMBL" id="MDM7857573.1"/>
    </source>
</evidence>
<dbReference type="Proteomes" id="UP001241056">
    <property type="component" value="Unassembled WGS sequence"/>
</dbReference>
<dbReference type="PIRSF" id="PIRSF001267">
    <property type="entry name" value="Pyrophosphatase_GppA_Ppx"/>
    <property type="match status" value="1"/>
</dbReference>
<comment type="catalytic activity">
    <reaction evidence="10">
        <text>[phosphate](n) + H2O = [phosphate](n-1) + phosphate + H(+)</text>
        <dbReference type="Rhea" id="RHEA:21528"/>
        <dbReference type="Rhea" id="RHEA-COMP:9859"/>
        <dbReference type="Rhea" id="RHEA-COMP:14279"/>
        <dbReference type="ChEBI" id="CHEBI:15377"/>
        <dbReference type="ChEBI" id="CHEBI:15378"/>
        <dbReference type="ChEBI" id="CHEBI:16838"/>
        <dbReference type="ChEBI" id="CHEBI:43474"/>
        <dbReference type="EC" id="3.6.1.11"/>
    </reaction>
</comment>
<comment type="caution">
    <text evidence="13">The sequence shown here is derived from an EMBL/GenBank/DDBJ whole genome shotgun (WGS) entry which is preliminary data.</text>
</comment>
<evidence type="ECO:0000256" key="7">
    <source>
        <dbReference type="ARBA" id="ARBA00022475"/>
    </source>
</evidence>
<dbReference type="SUPFAM" id="SSF109604">
    <property type="entry name" value="HD-domain/PDEase-like"/>
    <property type="match status" value="1"/>
</dbReference>
<dbReference type="EC" id="3.6.1.11" evidence="5"/>
<dbReference type="CDD" id="cd24053">
    <property type="entry name" value="ASKHA_NBD_EcPPX-GppA-like"/>
    <property type="match status" value="1"/>
</dbReference>
<dbReference type="RefSeq" id="WP_289410230.1">
    <property type="nucleotide sequence ID" value="NZ_JAUCDY010000004.1"/>
</dbReference>
<evidence type="ECO:0000259" key="11">
    <source>
        <dbReference type="Pfam" id="PF02541"/>
    </source>
</evidence>
<organism evidence="13 14">
    <name type="scientific">Thiopseudomonas acetoxidans</name>
    <dbReference type="NCBI Taxonomy" id="3041622"/>
    <lineage>
        <taxon>Bacteria</taxon>
        <taxon>Pseudomonadati</taxon>
        <taxon>Pseudomonadota</taxon>
        <taxon>Gammaproteobacteria</taxon>
        <taxon>Pseudomonadales</taxon>
        <taxon>Pseudomonadaceae</taxon>
        <taxon>Thiopseudomonas</taxon>
    </lineage>
</organism>
<keyword evidence="7" id="KW-1003">Cell membrane</keyword>
<keyword evidence="8 13" id="KW-0378">Hydrolase</keyword>
<dbReference type="Gene3D" id="3.30.420.150">
    <property type="entry name" value="Exopolyphosphatase. Domain 2"/>
    <property type="match status" value="1"/>
</dbReference>
<dbReference type="PANTHER" id="PTHR30005">
    <property type="entry name" value="EXOPOLYPHOSPHATASE"/>
    <property type="match status" value="1"/>
</dbReference>
<evidence type="ECO:0000256" key="2">
    <source>
        <dbReference type="ARBA" id="ARBA00004202"/>
    </source>
</evidence>
<dbReference type="EMBL" id="JAUCDY010000004">
    <property type="protein sequence ID" value="MDM7857573.1"/>
    <property type="molecule type" value="Genomic_DNA"/>
</dbReference>
<name>A0ABT7SN08_9GAMM</name>
<dbReference type="InterPro" id="IPR043129">
    <property type="entry name" value="ATPase_NBD"/>
</dbReference>
<dbReference type="InterPro" id="IPR003695">
    <property type="entry name" value="Ppx_GppA_N"/>
</dbReference>
<dbReference type="InterPro" id="IPR022371">
    <property type="entry name" value="Exopolyphosphatase"/>
</dbReference>
<keyword evidence="9" id="KW-0472">Membrane</keyword>
<sequence>MPLTATKNFPLIAAIDLGSNSFHMVLAKTHEREIRILDRIGEKVQLAAGLNEALDLEEEAIERGLECLRRFAQLITDLPKGAVRIVGTSTLRIAHNRQHFIDRAKEILGHDIDVISGREEARLIYLGISHTLASIDDKRLALDIGGGSTELIIGQHFESQYRGSLQMGCVSYSQRFFKDLIISPARYAQAYTAARLELMEIEQTLKRIGWKEAVGASGTIKSIAQACFAAGFGQGEINQPGIAYLKQQLLKLKHIDQVDFPGVKPERASIFPAGLAIVEAIFDALNLDQVQAADGALREGVLYDLLGRHQHEDVRERSINALMQRSHVDVEQALRVENKALEVLQQLAEPWQLTDDWHKEMLSWAARVHEVGLDIAHYHYHKHGAYLVEHSDLAGFSRQEQQRIALLVRGHRRNIPLQLFNQCGNDSHALLYLCVILRLAILLYRIRGSQEVPELRLQATEDALEILFPACWLEENPLTAADFHKEAQWLTRINFKLSLGEYFC</sequence>
<gene>
    <name evidence="13" type="primary">ppx</name>
    <name evidence="13" type="ORF">QEZ41_04690</name>
</gene>
<evidence type="ECO:0000256" key="5">
    <source>
        <dbReference type="ARBA" id="ARBA00012451"/>
    </source>
</evidence>
<evidence type="ECO:0000256" key="9">
    <source>
        <dbReference type="ARBA" id="ARBA00023136"/>
    </source>
</evidence>
<dbReference type="Pfam" id="PF21447">
    <property type="entry name" value="Ppx-GppA_III"/>
    <property type="match status" value="1"/>
</dbReference>
<evidence type="ECO:0000256" key="1">
    <source>
        <dbReference type="ARBA" id="ARBA00001946"/>
    </source>
</evidence>
<dbReference type="Gene3D" id="3.30.420.40">
    <property type="match status" value="1"/>
</dbReference>
<feature type="domain" description="Ppx/GppA phosphatase C-terminal" evidence="12">
    <location>
        <begin position="314"/>
        <end position="486"/>
    </location>
</feature>
<evidence type="ECO:0000256" key="10">
    <source>
        <dbReference type="ARBA" id="ARBA00047607"/>
    </source>
</evidence>
<dbReference type="InterPro" id="IPR030673">
    <property type="entry name" value="PyroPPase_GppA_Ppx"/>
</dbReference>
<dbReference type="NCBIfam" id="TIGR03706">
    <property type="entry name" value="exo_poly_only"/>
    <property type="match status" value="1"/>
</dbReference>
<evidence type="ECO:0000256" key="6">
    <source>
        <dbReference type="ARBA" id="ARBA00020416"/>
    </source>
</evidence>
<dbReference type="InterPro" id="IPR048950">
    <property type="entry name" value="Ppx_GppA_C"/>
</dbReference>
<proteinExistence type="inferred from homology"/>
<evidence type="ECO:0000259" key="12">
    <source>
        <dbReference type="Pfam" id="PF21447"/>
    </source>
</evidence>
<keyword evidence="14" id="KW-1185">Reference proteome</keyword>
<evidence type="ECO:0000313" key="14">
    <source>
        <dbReference type="Proteomes" id="UP001241056"/>
    </source>
</evidence>
<comment type="subunit">
    <text evidence="4">Homodimer.</text>
</comment>
<comment type="similarity">
    <text evidence="3">Belongs to the GppA/Ppx family.</text>
</comment>
<accession>A0ABT7SN08</accession>
<comment type="cofactor">
    <cofactor evidence="1">
        <name>Mg(2+)</name>
        <dbReference type="ChEBI" id="CHEBI:18420"/>
    </cofactor>
</comment>
<protein>
    <recommendedName>
        <fullName evidence="6">Exopolyphosphatase</fullName>
        <ecNumber evidence="5">3.6.1.11</ecNumber>
    </recommendedName>
</protein>
<dbReference type="GO" id="GO:0004309">
    <property type="term" value="F:exopolyphosphatase activity"/>
    <property type="evidence" value="ECO:0007669"/>
    <property type="project" value="UniProtKB-EC"/>
</dbReference>
<evidence type="ECO:0000256" key="8">
    <source>
        <dbReference type="ARBA" id="ARBA00022801"/>
    </source>
</evidence>
<dbReference type="PANTHER" id="PTHR30005:SF14">
    <property type="entry name" value="EXOPOLYPHOSPHATASE"/>
    <property type="match status" value="1"/>
</dbReference>
<dbReference type="Gene3D" id="1.10.3210.10">
    <property type="entry name" value="Hypothetical protein af1432"/>
    <property type="match status" value="1"/>
</dbReference>
<dbReference type="SUPFAM" id="SSF53067">
    <property type="entry name" value="Actin-like ATPase domain"/>
    <property type="match status" value="2"/>
</dbReference>
<reference evidence="13 14" key="1">
    <citation type="submission" date="2023-06" db="EMBL/GenBank/DDBJ databases">
        <title>Thiopseudomonas sp. CY1220 draft genome sequence.</title>
        <authorList>
            <person name="Zhao G."/>
            <person name="An M."/>
        </authorList>
    </citation>
    <scope>NUCLEOTIDE SEQUENCE [LARGE SCALE GENOMIC DNA]</scope>
    <source>
        <strain evidence="13 14">CY1220</strain>
    </source>
</reference>
<dbReference type="Pfam" id="PF02541">
    <property type="entry name" value="Ppx-GppA"/>
    <property type="match status" value="1"/>
</dbReference>
<evidence type="ECO:0000256" key="3">
    <source>
        <dbReference type="ARBA" id="ARBA00007125"/>
    </source>
</evidence>
<dbReference type="InterPro" id="IPR050273">
    <property type="entry name" value="GppA/Ppx_hydrolase"/>
</dbReference>
<evidence type="ECO:0000256" key="4">
    <source>
        <dbReference type="ARBA" id="ARBA00011738"/>
    </source>
</evidence>